<dbReference type="CDD" id="cd02809">
    <property type="entry name" value="alpha_hydroxyacid_oxid_FMN"/>
    <property type="match status" value="1"/>
</dbReference>
<evidence type="ECO:0000256" key="4">
    <source>
        <dbReference type="ARBA" id="ARBA00023002"/>
    </source>
</evidence>
<feature type="active site" description="Proton acceptor" evidence="6">
    <location>
        <position position="321"/>
    </location>
</feature>
<evidence type="ECO:0000256" key="3">
    <source>
        <dbReference type="ARBA" id="ARBA00022643"/>
    </source>
</evidence>
<keyword evidence="2 7" id="KW-0285">Flavoprotein</keyword>
<dbReference type="InterPro" id="IPR037396">
    <property type="entry name" value="FMN_HAD"/>
</dbReference>
<evidence type="ECO:0000256" key="6">
    <source>
        <dbReference type="PIRSR" id="PIRSR000138-1"/>
    </source>
</evidence>
<dbReference type="InterPro" id="IPR012133">
    <property type="entry name" value="Alpha-hydoxy_acid_DH_FMN"/>
</dbReference>
<evidence type="ECO:0000256" key="7">
    <source>
        <dbReference type="PIRSR" id="PIRSR000138-2"/>
    </source>
</evidence>
<feature type="binding site" evidence="7">
    <location>
        <begin position="145"/>
        <end position="147"/>
    </location>
    <ligand>
        <name>FMN</name>
        <dbReference type="ChEBI" id="CHEBI:58210"/>
    </ligand>
</feature>
<evidence type="ECO:0000259" key="8">
    <source>
        <dbReference type="PROSITE" id="PS51349"/>
    </source>
</evidence>
<feature type="domain" description="FMN hydroxy acid dehydrogenase" evidence="8">
    <location>
        <begin position="66"/>
        <end position="425"/>
    </location>
</feature>
<evidence type="ECO:0000313" key="9">
    <source>
        <dbReference type="EMBL" id="MDH6503826.1"/>
    </source>
</evidence>
<dbReference type="GO" id="GO:0016491">
    <property type="term" value="F:oxidoreductase activity"/>
    <property type="evidence" value="ECO:0007669"/>
    <property type="project" value="UniProtKB-KW"/>
</dbReference>
<dbReference type="PANTHER" id="PTHR10578">
    <property type="entry name" value="S -2-HYDROXY-ACID OXIDASE-RELATED"/>
    <property type="match status" value="1"/>
</dbReference>
<feature type="binding site" evidence="7">
    <location>
        <position position="230"/>
    </location>
    <ligand>
        <name>glyoxylate</name>
        <dbReference type="ChEBI" id="CHEBI:36655"/>
    </ligand>
</feature>
<dbReference type="GO" id="GO:0010181">
    <property type="term" value="F:FMN binding"/>
    <property type="evidence" value="ECO:0007669"/>
    <property type="project" value="InterPro"/>
</dbReference>
<dbReference type="PANTHER" id="PTHR10578:SF107">
    <property type="entry name" value="2-HYDROXYACID OXIDASE 1"/>
    <property type="match status" value="1"/>
</dbReference>
<dbReference type="Pfam" id="PF01070">
    <property type="entry name" value="FMN_dh"/>
    <property type="match status" value="1"/>
</dbReference>
<organism evidence="9 10">
    <name type="scientific">Polynucleobacter sphagniphilus</name>
    <dbReference type="NCBI Taxonomy" id="1743169"/>
    <lineage>
        <taxon>Bacteria</taxon>
        <taxon>Pseudomonadati</taxon>
        <taxon>Pseudomonadota</taxon>
        <taxon>Betaproteobacteria</taxon>
        <taxon>Burkholderiales</taxon>
        <taxon>Burkholderiaceae</taxon>
        <taxon>Polynucleobacter</taxon>
    </lineage>
</organism>
<feature type="binding site" evidence="7">
    <location>
        <begin position="352"/>
        <end position="356"/>
    </location>
    <ligand>
        <name>FMN</name>
        <dbReference type="ChEBI" id="CHEBI:58210"/>
    </ligand>
</feature>
<feature type="binding site" evidence="7">
    <location>
        <position position="197"/>
    </location>
    <ligand>
        <name>glyoxylate</name>
        <dbReference type="ChEBI" id="CHEBI:36655"/>
    </ligand>
</feature>
<comment type="caution">
    <text evidence="9">The sequence shown here is derived from an EMBL/GenBank/DDBJ whole genome shotgun (WGS) entry which is preliminary data.</text>
</comment>
<keyword evidence="3 7" id="KW-0288">FMN</keyword>
<reference evidence="9" key="1">
    <citation type="submission" date="2023-04" db="EMBL/GenBank/DDBJ databases">
        <title>Genome Encyclopedia of Bacteria and Archaea VI: Functional Genomics of Type Strains.</title>
        <authorList>
            <person name="Whitman W."/>
        </authorList>
    </citation>
    <scope>NUCLEOTIDE SEQUENCE</scope>
    <source>
        <strain evidence="9">Enz.4-51</strain>
    </source>
</reference>
<feature type="binding site" evidence="7">
    <location>
        <position position="297"/>
    </location>
    <ligand>
        <name>FMN</name>
        <dbReference type="ChEBI" id="CHEBI:58210"/>
    </ligand>
</feature>
<feature type="binding site" evidence="7">
    <location>
        <position position="319"/>
    </location>
    <ligand>
        <name>FMN</name>
        <dbReference type="ChEBI" id="CHEBI:58210"/>
    </ligand>
</feature>
<dbReference type="SUPFAM" id="SSF51395">
    <property type="entry name" value="FMN-linked oxidoreductases"/>
    <property type="match status" value="1"/>
</dbReference>
<dbReference type="InterPro" id="IPR013785">
    <property type="entry name" value="Aldolase_TIM"/>
</dbReference>
<comment type="similarity">
    <text evidence="5">Belongs to the FMN-dependent alpha-hydroxy acid dehydrogenase family.</text>
</comment>
<accession>A0AA43M7V8</accession>
<feature type="binding site" evidence="7">
    <location>
        <position position="321"/>
    </location>
    <ligand>
        <name>glyoxylate</name>
        <dbReference type="ChEBI" id="CHEBI:36655"/>
    </ligand>
</feature>
<dbReference type="AlphaFoldDB" id="A0AA43M7V8"/>
<keyword evidence="4 9" id="KW-0560">Oxidoreductase</keyword>
<proteinExistence type="inferred from homology"/>
<feature type="binding site" evidence="7">
    <location>
        <position position="92"/>
    </location>
    <ligand>
        <name>glyoxylate</name>
        <dbReference type="ChEBI" id="CHEBI:36655"/>
    </ligand>
</feature>
<evidence type="ECO:0000313" key="10">
    <source>
        <dbReference type="Proteomes" id="UP001161160"/>
    </source>
</evidence>
<dbReference type="Proteomes" id="UP001161160">
    <property type="component" value="Unassembled WGS sequence"/>
</dbReference>
<feature type="binding site" evidence="7">
    <location>
        <position position="174"/>
    </location>
    <ligand>
        <name>FMN</name>
        <dbReference type="ChEBI" id="CHEBI:58210"/>
    </ligand>
</feature>
<dbReference type="GeneID" id="83596018"/>
<evidence type="ECO:0000256" key="5">
    <source>
        <dbReference type="ARBA" id="ARBA00024042"/>
    </source>
</evidence>
<dbReference type="RefSeq" id="WP_277542277.1">
    <property type="nucleotide sequence ID" value="NZ_JAQFIK010000004.1"/>
</dbReference>
<dbReference type="EC" id="1.1.3.46" evidence="9"/>
<keyword evidence="10" id="KW-1185">Reference proteome</keyword>
<dbReference type="InterPro" id="IPR000262">
    <property type="entry name" value="FMN-dep_DH"/>
</dbReference>
<gene>
    <name evidence="9" type="ORF">M2127_001130</name>
</gene>
<feature type="binding site" evidence="7">
    <location>
        <position position="324"/>
    </location>
    <ligand>
        <name>glyoxylate</name>
        <dbReference type="ChEBI" id="CHEBI:36655"/>
    </ligand>
</feature>
<evidence type="ECO:0000256" key="2">
    <source>
        <dbReference type="ARBA" id="ARBA00022630"/>
    </source>
</evidence>
<feature type="binding site" evidence="7">
    <location>
        <position position="223"/>
    </location>
    <ligand>
        <name>FMN</name>
        <dbReference type="ChEBI" id="CHEBI:58210"/>
    </ligand>
</feature>
<protein>
    <submittedName>
        <fullName evidence="9">4-hydroxymandelate oxidase</fullName>
        <ecNumber evidence="9">1.1.3.46</ecNumber>
    </submittedName>
</protein>
<comment type="cofactor">
    <cofactor evidence="1">
        <name>FMN</name>
        <dbReference type="ChEBI" id="CHEBI:58210"/>
    </cofactor>
</comment>
<evidence type="ECO:0000256" key="1">
    <source>
        <dbReference type="ARBA" id="ARBA00001917"/>
    </source>
</evidence>
<dbReference type="EMBL" id="JARXYA010000005">
    <property type="protein sequence ID" value="MDH6503826.1"/>
    <property type="molecule type" value="Genomic_DNA"/>
</dbReference>
<feature type="binding site" evidence="7">
    <location>
        <begin position="375"/>
        <end position="376"/>
    </location>
    <ligand>
        <name>FMN</name>
        <dbReference type="ChEBI" id="CHEBI:58210"/>
    </ligand>
</feature>
<sequence length="425" mass="46798">MKHSKYKDDQRRQFLSWLAASPLLALGSSQDLLAQEKIDPRELLRNYSEHLDPMMLSPKIPFELISSPQEAINVFDFEPVAFKRVPLAHFAYMATGIDDEVTLRANRSAFQKFPLRPRRMRDVSHVDTSITLFGSKWKSPIMIAPTGGNKAYDPEGEVAVARAARAGGYLNVLSAAGASTIEEVVAARQGEVWFSLYATSSTEVAKQVVRRVERVGVPVLEITVDRNGGRNQETFFRLKKMDSRTCSNCHVHGFGSAQERPIYDGIDMTGINMSSSNMTWDFIQKMRDVTKMKIVLKGILTEEDASLCLKYGVDGIHVSNHGGRSEDGGRGAIECLPEVAKVAKGKVPILFDSGVRRGSDVFKAMALGANAVCIGRPYLWGLGAFGQPGVERVMEILQTEFKSTMQQMGAPNIAAIQSSMVFKGA</sequence>
<name>A0AA43M7V8_9BURK</name>
<dbReference type="Gene3D" id="3.20.20.70">
    <property type="entry name" value="Aldolase class I"/>
    <property type="match status" value="1"/>
</dbReference>
<dbReference type="PROSITE" id="PS51349">
    <property type="entry name" value="FMN_HYDROXY_ACID_DH_2"/>
    <property type="match status" value="1"/>
</dbReference>
<dbReference type="PIRSF" id="PIRSF000138">
    <property type="entry name" value="Al-hdrx_acd_dh"/>
    <property type="match status" value="1"/>
</dbReference>